<evidence type="ECO:0000256" key="3">
    <source>
        <dbReference type="ARBA" id="ARBA00022692"/>
    </source>
</evidence>
<keyword evidence="5 6" id="KW-0472">Membrane</keyword>
<evidence type="ECO:0000256" key="4">
    <source>
        <dbReference type="ARBA" id="ARBA00022989"/>
    </source>
</evidence>
<organism evidence="7 8">
    <name type="scientific">Amylolactobacillus amylotrophicus DSM 20534</name>
    <dbReference type="NCBI Taxonomy" id="1423722"/>
    <lineage>
        <taxon>Bacteria</taxon>
        <taxon>Bacillati</taxon>
        <taxon>Bacillota</taxon>
        <taxon>Bacilli</taxon>
        <taxon>Lactobacillales</taxon>
        <taxon>Lactobacillaceae</taxon>
        <taxon>Amylolactobacillus</taxon>
    </lineage>
</organism>
<dbReference type="EMBL" id="AZCV01000001">
    <property type="protein sequence ID" value="KRK38858.1"/>
    <property type="molecule type" value="Genomic_DNA"/>
</dbReference>
<feature type="transmembrane region" description="Helical" evidence="6">
    <location>
        <begin position="267"/>
        <end position="291"/>
    </location>
</feature>
<dbReference type="Proteomes" id="UP000050909">
    <property type="component" value="Unassembled WGS sequence"/>
</dbReference>
<dbReference type="PATRIC" id="fig|1423722.3.peg.560"/>
<dbReference type="PIRSF" id="PIRSF035875">
    <property type="entry name" value="RNase_BN"/>
    <property type="match status" value="1"/>
</dbReference>
<feature type="transmembrane region" description="Helical" evidence="6">
    <location>
        <begin position="156"/>
        <end position="183"/>
    </location>
</feature>
<accession>A0A0R1H602</accession>
<dbReference type="NCBIfam" id="TIGR00765">
    <property type="entry name" value="yihY_not_rbn"/>
    <property type="match status" value="1"/>
</dbReference>
<feature type="transmembrane region" description="Helical" evidence="6">
    <location>
        <begin position="203"/>
        <end position="221"/>
    </location>
</feature>
<dbReference type="InterPro" id="IPR017039">
    <property type="entry name" value="Virul_fac_BrkB"/>
</dbReference>
<reference evidence="7 8" key="1">
    <citation type="journal article" date="2015" name="Genome Announc.">
        <title>Expanding the biotechnology potential of lactobacilli through comparative genomics of 213 strains and associated genera.</title>
        <authorList>
            <person name="Sun Z."/>
            <person name="Harris H.M."/>
            <person name="McCann A."/>
            <person name="Guo C."/>
            <person name="Argimon S."/>
            <person name="Zhang W."/>
            <person name="Yang X."/>
            <person name="Jeffery I.B."/>
            <person name="Cooney J.C."/>
            <person name="Kagawa T.F."/>
            <person name="Liu W."/>
            <person name="Song Y."/>
            <person name="Salvetti E."/>
            <person name="Wrobel A."/>
            <person name="Rasinkangas P."/>
            <person name="Parkhill J."/>
            <person name="Rea M.C."/>
            <person name="O'Sullivan O."/>
            <person name="Ritari J."/>
            <person name="Douillard F.P."/>
            <person name="Paul Ross R."/>
            <person name="Yang R."/>
            <person name="Briner A.E."/>
            <person name="Felis G.E."/>
            <person name="de Vos W.M."/>
            <person name="Barrangou R."/>
            <person name="Klaenhammer T.R."/>
            <person name="Caufield P.W."/>
            <person name="Cui Y."/>
            <person name="Zhang H."/>
            <person name="O'Toole P.W."/>
        </authorList>
    </citation>
    <scope>NUCLEOTIDE SEQUENCE [LARGE SCALE GENOMIC DNA]</scope>
    <source>
        <strain evidence="7 8">DSM 20534</strain>
    </source>
</reference>
<keyword evidence="8" id="KW-1185">Reference proteome</keyword>
<comment type="subcellular location">
    <subcellularLocation>
        <location evidence="1">Cell membrane</location>
        <topology evidence="1">Multi-pass membrane protein</topology>
    </subcellularLocation>
</comment>
<proteinExistence type="predicted"/>
<dbReference type="PANTHER" id="PTHR30213:SF0">
    <property type="entry name" value="UPF0761 MEMBRANE PROTEIN YIHY"/>
    <property type="match status" value="1"/>
</dbReference>
<evidence type="ECO:0000313" key="8">
    <source>
        <dbReference type="Proteomes" id="UP000050909"/>
    </source>
</evidence>
<dbReference type="AlphaFoldDB" id="A0A0R1H602"/>
<comment type="caution">
    <text evidence="7">The sequence shown here is derived from an EMBL/GenBank/DDBJ whole genome shotgun (WGS) entry which is preliminary data.</text>
</comment>
<feature type="transmembrane region" description="Helical" evidence="6">
    <location>
        <begin position="109"/>
        <end position="126"/>
    </location>
</feature>
<sequence>MRSTIPNTGLKTKALKRATITKKKQEPVEFAKVFSSVFGRGEITQNSIVIAYYLLLSIFPIIIIIGNLLPLLNVKTAPISRYLALVFPEQVQSFIMPIINSLLSRGSGGFISFGILVAIWAFSRLINSIRIAMNKIYGVRHIEQKTSIWTTLINRFVTFMATALLVFGLFVIVFVFAFGQQILEFLAPIFKFSMAPYYRIVNFKWPLILVVLVGVISYLNYFLPNINLKKRSLWPGVAVTLAGWVLLSAGFSLYLRYFGTSWSNYGIVGTFIIFMLWLNLSSLLLLFGVVVNSTIDNWRYGQIDYSAGRLVGFLKQRRNKHGQ</sequence>
<dbReference type="PANTHER" id="PTHR30213">
    <property type="entry name" value="INNER MEMBRANE PROTEIN YHJD"/>
    <property type="match status" value="1"/>
</dbReference>
<keyword evidence="3 6" id="KW-0812">Transmembrane</keyword>
<name>A0A0R1H602_9LACO</name>
<feature type="transmembrane region" description="Helical" evidence="6">
    <location>
        <begin position="233"/>
        <end position="255"/>
    </location>
</feature>
<evidence type="ECO:0000256" key="2">
    <source>
        <dbReference type="ARBA" id="ARBA00022475"/>
    </source>
</evidence>
<keyword evidence="4 6" id="KW-1133">Transmembrane helix</keyword>
<dbReference type="GO" id="GO:0005886">
    <property type="term" value="C:plasma membrane"/>
    <property type="evidence" value="ECO:0007669"/>
    <property type="project" value="UniProtKB-SubCell"/>
</dbReference>
<dbReference type="Pfam" id="PF03631">
    <property type="entry name" value="Virul_fac_BrkB"/>
    <property type="match status" value="1"/>
</dbReference>
<evidence type="ECO:0000313" key="7">
    <source>
        <dbReference type="EMBL" id="KRK38858.1"/>
    </source>
</evidence>
<protein>
    <submittedName>
        <fullName evidence="7">Ribonuclease BN</fullName>
    </submittedName>
</protein>
<feature type="transmembrane region" description="Helical" evidence="6">
    <location>
        <begin position="50"/>
        <end position="70"/>
    </location>
</feature>
<evidence type="ECO:0000256" key="6">
    <source>
        <dbReference type="SAM" id="Phobius"/>
    </source>
</evidence>
<gene>
    <name evidence="7" type="ORF">FC62_GL000550</name>
</gene>
<keyword evidence="2" id="KW-1003">Cell membrane</keyword>
<evidence type="ECO:0000256" key="5">
    <source>
        <dbReference type="ARBA" id="ARBA00023136"/>
    </source>
</evidence>
<evidence type="ECO:0000256" key="1">
    <source>
        <dbReference type="ARBA" id="ARBA00004651"/>
    </source>
</evidence>